<evidence type="ECO:0000259" key="10">
    <source>
        <dbReference type="Pfam" id="PF16916"/>
    </source>
</evidence>
<dbReference type="InterPro" id="IPR027470">
    <property type="entry name" value="Cation_efflux_CTD"/>
</dbReference>
<keyword evidence="6 8" id="KW-0472">Membrane</keyword>
<comment type="caution">
    <text evidence="11">The sequence shown here is derived from an EMBL/GenBank/DDBJ whole genome shotgun (WGS) entry which is preliminary data.</text>
</comment>
<dbReference type="Pfam" id="PF16916">
    <property type="entry name" value="ZT_dimer"/>
    <property type="match status" value="1"/>
</dbReference>
<evidence type="ECO:0000256" key="8">
    <source>
        <dbReference type="SAM" id="Phobius"/>
    </source>
</evidence>
<comment type="subcellular location">
    <subcellularLocation>
        <location evidence="1">Membrane</location>
        <topology evidence="1">Multi-pass membrane protein</topology>
    </subcellularLocation>
</comment>
<dbReference type="PANTHER" id="PTHR43840">
    <property type="entry name" value="MITOCHONDRIAL METAL TRANSPORTER 1-RELATED"/>
    <property type="match status" value="1"/>
</dbReference>
<feature type="domain" description="Cation efflux protein transmembrane" evidence="9">
    <location>
        <begin position="15"/>
        <end position="209"/>
    </location>
</feature>
<feature type="transmembrane region" description="Helical" evidence="8">
    <location>
        <begin position="40"/>
        <end position="61"/>
    </location>
</feature>
<dbReference type="GO" id="GO:0008324">
    <property type="term" value="F:monoatomic cation transmembrane transporter activity"/>
    <property type="evidence" value="ECO:0007669"/>
    <property type="project" value="InterPro"/>
</dbReference>
<feature type="transmembrane region" description="Helical" evidence="8">
    <location>
        <begin position="158"/>
        <end position="175"/>
    </location>
</feature>
<evidence type="ECO:0000259" key="9">
    <source>
        <dbReference type="Pfam" id="PF01545"/>
    </source>
</evidence>
<dbReference type="NCBIfam" id="TIGR01297">
    <property type="entry name" value="CDF"/>
    <property type="match status" value="1"/>
</dbReference>
<evidence type="ECO:0000256" key="6">
    <source>
        <dbReference type="ARBA" id="ARBA00023136"/>
    </source>
</evidence>
<dbReference type="InterPro" id="IPR058533">
    <property type="entry name" value="Cation_efflux_TM"/>
</dbReference>
<dbReference type="AlphaFoldDB" id="A0A9X3Z4L1"/>
<feature type="transmembrane region" description="Helical" evidence="8">
    <location>
        <begin position="82"/>
        <end position="103"/>
    </location>
</feature>
<feature type="region of interest" description="Disordered" evidence="7">
    <location>
        <begin position="294"/>
        <end position="314"/>
    </location>
</feature>
<dbReference type="PANTHER" id="PTHR43840:SF15">
    <property type="entry name" value="MITOCHONDRIAL METAL TRANSPORTER 1-RELATED"/>
    <property type="match status" value="1"/>
</dbReference>
<feature type="domain" description="Cation efflux protein cytoplasmic" evidence="10">
    <location>
        <begin position="218"/>
        <end position="295"/>
    </location>
</feature>
<keyword evidence="12" id="KW-1185">Reference proteome</keyword>
<dbReference type="SUPFAM" id="SSF161111">
    <property type="entry name" value="Cation efflux protein transmembrane domain-like"/>
    <property type="match status" value="1"/>
</dbReference>
<keyword evidence="5 8" id="KW-1133">Transmembrane helix</keyword>
<dbReference type="InterPro" id="IPR036837">
    <property type="entry name" value="Cation_efflux_CTD_sf"/>
</dbReference>
<dbReference type="EMBL" id="JAPYYP010000024">
    <property type="protein sequence ID" value="MDA5109997.1"/>
    <property type="molecule type" value="Genomic_DNA"/>
</dbReference>
<evidence type="ECO:0000256" key="5">
    <source>
        <dbReference type="ARBA" id="ARBA00022989"/>
    </source>
</evidence>
<organism evidence="11 12">
    <name type="scientific">Brevibacillus thermoruber</name>
    <dbReference type="NCBI Taxonomy" id="33942"/>
    <lineage>
        <taxon>Bacteria</taxon>
        <taxon>Bacillati</taxon>
        <taxon>Bacillota</taxon>
        <taxon>Bacilli</taxon>
        <taxon>Bacillales</taxon>
        <taxon>Paenibacillaceae</taxon>
        <taxon>Brevibacillus</taxon>
    </lineage>
</organism>
<dbReference type="InterPro" id="IPR050291">
    <property type="entry name" value="CDF_Transporter"/>
</dbReference>
<evidence type="ECO:0000256" key="4">
    <source>
        <dbReference type="ARBA" id="ARBA00022692"/>
    </source>
</evidence>
<dbReference type="RefSeq" id="WP_271140603.1">
    <property type="nucleotide sequence ID" value="NZ_JAPYYP010000024.1"/>
</dbReference>
<dbReference type="Proteomes" id="UP001151071">
    <property type="component" value="Unassembled WGS sequence"/>
</dbReference>
<dbReference type="Gene3D" id="1.20.1510.10">
    <property type="entry name" value="Cation efflux protein transmembrane domain"/>
    <property type="match status" value="1"/>
</dbReference>
<gene>
    <name evidence="11" type="ORF">O3V59_16650</name>
</gene>
<evidence type="ECO:0000313" key="11">
    <source>
        <dbReference type="EMBL" id="MDA5109997.1"/>
    </source>
</evidence>
<sequence length="314" mass="33907">MAVDNRLAKAQFGAWVGIVGNLALAAAKLLIGWLAKSQALIADAVHSASDVVGSVAVLIGLRAADRPPDEDHPYGHGKAESVAAIIVSVLLALVGVEIGSASVKSLFAPLEPPGMAAVWAAVGSMIVKEWMFRYKYNLGKKLNSPSLIANAWEHRSDVFSSFAALIGIGGAILGGRLDIPWLLYLDPIAGIFVSALVLKMAYHIMMESIHNTLDHVLHEEETVELRRAIEAVPGVKRIDSFRAREHGHYQIVDVKIGVDPHITVEAGHRIAKQVKRELMAQFSAVRDVFVHVNPYDPRPEEKPADVQAPPDGQA</sequence>
<evidence type="ECO:0000256" key="2">
    <source>
        <dbReference type="ARBA" id="ARBA00008114"/>
    </source>
</evidence>
<accession>A0A9X3Z4L1</accession>
<dbReference type="Pfam" id="PF01545">
    <property type="entry name" value="Cation_efflux"/>
    <property type="match status" value="1"/>
</dbReference>
<keyword evidence="4 8" id="KW-0812">Transmembrane</keyword>
<evidence type="ECO:0000256" key="7">
    <source>
        <dbReference type="SAM" id="MobiDB-lite"/>
    </source>
</evidence>
<feature type="transmembrane region" description="Helical" evidence="8">
    <location>
        <begin position="12"/>
        <end position="34"/>
    </location>
</feature>
<dbReference type="Gene3D" id="3.30.70.1350">
    <property type="entry name" value="Cation efflux protein, cytoplasmic domain"/>
    <property type="match status" value="1"/>
</dbReference>
<evidence type="ECO:0000256" key="1">
    <source>
        <dbReference type="ARBA" id="ARBA00004141"/>
    </source>
</evidence>
<dbReference type="InterPro" id="IPR002524">
    <property type="entry name" value="Cation_efflux"/>
</dbReference>
<dbReference type="GO" id="GO:0016020">
    <property type="term" value="C:membrane"/>
    <property type="evidence" value="ECO:0007669"/>
    <property type="project" value="UniProtKB-SubCell"/>
</dbReference>
<feature type="transmembrane region" description="Helical" evidence="8">
    <location>
        <begin position="181"/>
        <end position="202"/>
    </location>
</feature>
<name>A0A9X3Z4L1_9BACL</name>
<dbReference type="InterPro" id="IPR027469">
    <property type="entry name" value="Cation_efflux_TMD_sf"/>
</dbReference>
<evidence type="ECO:0000313" key="12">
    <source>
        <dbReference type="Proteomes" id="UP001151071"/>
    </source>
</evidence>
<evidence type="ECO:0000256" key="3">
    <source>
        <dbReference type="ARBA" id="ARBA00022448"/>
    </source>
</evidence>
<reference evidence="11" key="1">
    <citation type="submission" date="2022-12" db="EMBL/GenBank/DDBJ databases">
        <title>Draft genome sequence of the thermophilic strain Brevibacillus thermoruber HT42, isolated from Los Humeros, Puebla, Mexico, with biotechnological potential.</title>
        <authorList>
            <person name="Lara Sanchez J."/>
            <person name="Solis Palacios R."/>
            <person name="Bustos Baena A.S."/>
            <person name="Ruz Baez A.E."/>
            <person name="Espinosa Luna G."/>
            <person name="Oliart Ros R.M."/>
        </authorList>
    </citation>
    <scope>NUCLEOTIDE SEQUENCE</scope>
    <source>
        <strain evidence="11">HT42</strain>
    </source>
</reference>
<protein>
    <submittedName>
        <fullName evidence="11">Cation diffusion facilitator family transporter</fullName>
    </submittedName>
</protein>
<feature type="transmembrane region" description="Helical" evidence="8">
    <location>
        <begin position="115"/>
        <end position="132"/>
    </location>
</feature>
<keyword evidence="3" id="KW-0813">Transport</keyword>
<proteinExistence type="inferred from homology"/>
<dbReference type="SUPFAM" id="SSF160240">
    <property type="entry name" value="Cation efflux protein cytoplasmic domain-like"/>
    <property type="match status" value="1"/>
</dbReference>
<comment type="similarity">
    <text evidence="2">Belongs to the cation diffusion facilitator (CDF) transporter (TC 2.A.4) family.</text>
</comment>
<dbReference type="FunFam" id="1.20.1510.10:FF:000006">
    <property type="entry name" value="Divalent cation efflux transporter"/>
    <property type="match status" value="1"/>
</dbReference>